<dbReference type="RefSeq" id="WP_281813861.1">
    <property type="nucleotide sequence ID" value="NZ_BRLB01000002.1"/>
</dbReference>
<dbReference type="InterPro" id="IPR006101">
    <property type="entry name" value="Glyco_hydro_2"/>
</dbReference>
<feature type="domain" description="Glycoside hydrolase family 2" evidence="8">
    <location>
        <begin position="684"/>
        <end position="785"/>
    </location>
</feature>
<feature type="domain" description="DUF4982" evidence="7">
    <location>
        <begin position="613"/>
        <end position="670"/>
    </location>
</feature>
<dbReference type="Pfam" id="PF00703">
    <property type="entry name" value="Glyco_hydro_2"/>
    <property type="match status" value="1"/>
</dbReference>
<dbReference type="EMBL" id="BRLB01000002">
    <property type="protein sequence ID" value="GKX28918.1"/>
    <property type="molecule type" value="Genomic_DNA"/>
</dbReference>
<dbReference type="PANTHER" id="PTHR42732:SF1">
    <property type="entry name" value="BETA-MANNOSIDASE"/>
    <property type="match status" value="1"/>
</dbReference>
<dbReference type="Pfam" id="PF18565">
    <property type="entry name" value="Glyco_hydro2_C5"/>
    <property type="match status" value="1"/>
</dbReference>
<dbReference type="AlphaFoldDB" id="A0A9W5YCW7"/>
<dbReference type="InterPro" id="IPR006104">
    <property type="entry name" value="Glyco_hydro_2_N"/>
</dbReference>
<reference evidence="9" key="1">
    <citation type="submission" date="2022-06" db="EMBL/GenBank/DDBJ databases">
        <title>Vallitalea longa sp. nov., an anaerobic bacterium isolated from marine sediment.</title>
        <authorList>
            <person name="Hirano S."/>
            <person name="Terahara T."/>
            <person name="Mori K."/>
            <person name="Hamada M."/>
            <person name="Matsumoto R."/>
            <person name="Kobayashi T."/>
        </authorList>
    </citation>
    <scope>NUCLEOTIDE SEQUENCE</scope>
    <source>
        <strain evidence="9">SH18-1</strain>
    </source>
</reference>
<keyword evidence="10" id="KW-1185">Reference proteome</keyword>
<dbReference type="GO" id="GO:0005975">
    <property type="term" value="P:carbohydrate metabolic process"/>
    <property type="evidence" value="ECO:0007669"/>
    <property type="project" value="InterPro"/>
</dbReference>
<dbReference type="Gene3D" id="3.20.20.80">
    <property type="entry name" value="Glycosidases"/>
    <property type="match status" value="1"/>
</dbReference>
<evidence type="ECO:0000256" key="1">
    <source>
        <dbReference type="ARBA" id="ARBA00007401"/>
    </source>
</evidence>
<dbReference type="InterPro" id="IPR032311">
    <property type="entry name" value="DUF4982"/>
</dbReference>
<feature type="domain" description="Glycosyl hydrolases family 2 sugar binding" evidence="6">
    <location>
        <begin position="60"/>
        <end position="153"/>
    </location>
</feature>
<dbReference type="Gene3D" id="2.60.40.10">
    <property type="entry name" value="Immunoglobulins"/>
    <property type="match status" value="3"/>
</dbReference>
<dbReference type="Pfam" id="PF16355">
    <property type="entry name" value="DUF4982"/>
    <property type="match status" value="1"/>
</dbReference>
<dbReference type="InterPro" id="IPR023232">
    <property type="entry name" value="Glyco_hydro_2_AS"/>
</dbReference>
<dbReference type="PROSITE" id="PS00608">
    <property type="entry name" value="GLYCOSYL_HYDROL_F2_2"/>
    <property type="match status" value="1"/>
</dbReference>
<dbReference type="InterPro" id="IPR017853">
    <property type="entry name" value="GH"/>
</dbReference>
<dbReference type="InterPro" id="IPR008979">
    <property type="entry name" value="Galactose-bd-like_sf"/>
</dbReference>
<evidence type="ECO:0000313" key="10">
    <source>
        <dbReference type="Proteomes" id="UP001144256"/>
    </source>
</evidence>
<evidence type="ECO:0000259" key="8">
    <source>
        <dbReference type="Pfam" id="PF18565"/>
    </source>
</evidence>
<feature type="domain" description="Glycoside hydrolase family 2 catalytic" evidence="5">
    <location>
        <begin position="275"/>
        <end position="498"/>
    </location>
</feature>
<name>A0A9W5YCW7_9FIRM</name>
<sequence length="790" mass="91184">MKIRKKINLNCGWKFYRGDESKASYRGFDDSSWRNVTVPHDWSVEYDFDKSYASSTGYLCGGIGWYRKVFDIPFDMTNKKVYITFEGIYNNSRIWCNSNHLGNRPNGYTTFTIDITDFVENKNNVISVKVDHSHLADSRWFTGSGIYRDVYLTITDNVHFDIDGLSVTTPHIKNNEAIIKTDMTIINDNITDEQITIKADVIGQDSRTSDKLEFTIKGEEKSINTFNIKIDNPILWSVDQPFLYEMHIELIKDGTVIDDLDVDFGIRDFRFNSSKGFYLNDKNMKLKGVCLHHDAGCLGAATTEDIWKRRLKKLKDMGCNAIRTSHNPVAPFFLDLCDRMGFLVIEEAFDEWEGIKNKWWQGHNVYPPKHFGYGKDFPVWCEKDIKSMVLRDKNHPCIIMWSIGNEIDYPNDPYCHPYFKVMEGNNDSNKPKEEMKYDPNKPKANRLKSIAKKLNTYVKECDDTRPVTAALAFPELSNLVGYSEEIDIIGYNYKENLYDEHHREYPDRVLYGSENSRMTKQWMVVENNDFICGQFLWTGIDYLGEALGWPIRVSPTGFLDTAGFEKSNYYQRKSLWSDEPVLHITTIKSTDFQQEQLDDLSGDSEHWNWSLDERIQVLCTTNCKTVELFLDDVSLGAKSLEEHPNHCMDWEVEYKPGILKAVGETFDGKQFITELKTVSVPAKIKMNPLETILEADGQDISQIEIYIQDKDNNVVKYADNEITLDIEGECEFLGMENGYCDDLTPYRSRTRKANNGRLIAYIRASKIPSRITVTASGKNLESDEIVIQVK</sequence>
<organism evidence="9 10">
    <name type="scientific">Vallitalea longa</name>
    <dbReference type="NCBI Taxonomy" id="2936439"/>
    <lineage>
        <taxon>Bacteria</taxon>
        <taxon>Bacillati</taxon>
        <taxon>Bacillota</taxon>
        <taxon>Clostridia</taxon>
        <taxon>Lachnospirales</taxon>
        <taxon>Vallitaleaceae</taxon>
        <taxon>Vallitalea</taxon>
    </lineage>
</organism>
<dbReference type="Pfam" id="PF02837">
    <property type="entry name" value="Glyco_hydro_2_N"/>
    <property type="match status" value="1"/>
</dbReference>
<evidence type="ECO:0000259" key="6">
    <source>
        <dbReference type="Pfam" id="PF02837"/>
    </source>
</evidence>
<accession>A0A9W5YCW7</accession>
<protein>
    <submittedName>
        <fullName evidence="9">Beta-galactosidase</fullName>
    </submittedName>
</protein>
<evidence type="ECO:0000259" key="4">
    <source>
        <dbReference type="Pfam" id="PF00703"/>
    </source>
</evidence>
<comment type="caution">
    <text evidence="9">The sequence shown here is derived from an EMBL/GenBank/DDBJ whole genome shotgun (WGS) entry which is preliminary data.</text>
</comment>
<evidence type="ECO:0000256" key="2">
    <source>
        <dbReference type="ARBA" id="ARBA00022801"/>
    </source>
</evidence>
<comment type="similarity">
    <text evidence="1">Belongs to the glycosyl hydrolase 2 family.</text>
</comment>
<dbReference type="GO" id="GO:0004553">
    <property type="term" value="F:hydrolase activity, hydrolyzing O-glycosyl compounds"/>
    <property type="evidence" value="ECO:0007669"/>
    <property type="project" value="InterPro"/>
</dbReference>
<dbReference type="SUPFAM" id="SSF51445">
    <property type="entry name" value="(Trans)glycosidases"/>
    <property type="match status" value="1"/>
</dbReference>
<evidence type="ECO:0000313" key="9">
    <source>
        <dbReference type="EMBL" id="GKX28918.1"/>
    </source>
</evidence>
<evidence type="ECO:0000259" key="7">
    <source>
        <dbReference type="Pfam" id="PF16355"/>
    </source>
</evidence>
<dbReference type="Proteomes" id="UP001144256">
    <property type="component" value="Unassembled WGS sequence"/>
</dbReference>
<feature type="domain" description="Glycoside hydrolase family 2 immunoglobulin-like beta-sandwich" evidence="4">
    <location>
        <begin position="162"/>
        <end position="267"/>
    </location>
</feature>
<dbReference type="InterPro" id="IPR006103">
    <property type="entry name" value="Glyco_hydro_2_cat"/>
</dbReference>
<dbReference type="PRINTS" id="PR00132">
    <property type="entry name" value="GLHYDRLASE2"/>
</dbReference>
<dbReference type="InterPro" id="IPR051913">
    <property type="entry name" value="GH2_Domain-Containing"/>
</dbReference>
<dbReference type="InterPro" id="IPR006102">
    <property type="entry name" value="Ig-like_GH2"/>
</dbReference>
<evidence type="ECO:0000256" key="3">
    <source>
        <dbReference type="ARBA" id="ARBA00023295"/>
    </source>
</evidence>
<keyword evidence="3" id="KW-0326">Glycosidase</keyword>
<proteinExistence type="inferred from homology"/>
<dbReference type="SUPFAM" id="SSF49785">
    <property type="entry name" value="Galactose-binding domain-like"/>
    <property type="match status" value="1"/>
</dbReference>
<keyword evidence="2" id="KW-0378">Hydrolase</keyword>
<dbReference type="PANTHER" id="PTHR42732">
    <property type="entry name" value="BETA-GALACTOSIDASE"/>
    <property type="match status" value="1"/>
</dbReference>
<gene>
    <name evidence="9" type="ORF">SH1V18_13980</name>
</gene>
<evidence type="ECO:0000259" key="5">
    <source>
        <dbReference type="Pfam" id="PF02836"/>
    </source>
</evidence>
<dbReference type="InterPro" id="IPR013783">
    <property type="entry name" value="Ig-like_fold"/>
</dbReference>
<dbReference type="InterPro" id="IPR040605">
    <property type="entry name" value="Glyco_hydro2_dom5"/>
</dbReference>
<dbReference type="InterPro" id="IPR036156">
    <property type="entry name" value="Beta-gal/glucu_dom_sf"/>
</dbReference>
<dbReference type="Pfam" id="PF02836">
    <property type="entry name" value="Glyco_hydro_2_C"/>
    <property type="match status" value="1"/>
</dbReference>
<dbReference type="SUPFAM" id="SSF49303">
    <property type="entry name" value="beta-Galactosidase/glucuronidase domain"/>
    <property type="match status" value="1"/>
</dbReference>
<dbReference type="Gene3D" id="2.60.120.260">
    <property type="entry name" value="Galactose-binding domain-like"/>
    <property type="match status" value="1"/>
</dbReference>